<name>A0A6H9WK30_9MICO</name>
<comment type="similarity">
    <text evidence="1">Belongs to the CPA3 antiporters (TC 2.A.63) subunit G family.</text>
</comment>
<feature type="compositionally biased region" description="Low complexity" evidence="2">
    <location>
        <begin position="145"/>
        <end position="169"/>
    </location>
</feature>
<gene>
    <name evidence="4" type="ORF">F8O04_02750</name>
</gene>
<evidence type="ECO:0000313" key="4">
    <source>
        <dbReference type="EMBL" id="KAB1649216.1"/>
    </source>
</evidence>
<evidence type="ECO:0000256" key="2">
    <source>
        <dbReference type="SAM" id="MobiDB-lite"/>
    </source>
</evidence>
<dbReference type="PANTHER" id="PTHR34703:SF1">
    <property type="entry name" value="ANTIPORTER SUBUNIT MNHG2-RELATED"/>
    <property type="match status" value="1"/>
</dbReference>
<feature type="transmembrane region" description="Helical" evidence="3">
    <location>
        <begin position="45"/>
        <end position="61"/>
    </location>
</feature>
<proteinExistence type="inferred from homology"/>
<dbReference type="PANTHER" id="PTHR34703">
    <property type="entry name" value="ANTIPORTER SUBUNIT MNHG2-RELATED"/>
    <property type="match status" value="1"/>
</dbReference>
<organism evidence="4 5">
    <name type="scientific">Pseudoclavibacter endophyticus</name>
    <dbReference type="NCBI Taxonomy" id="1778590"/>
    <lineage>
        <taxon>Bacteria</taxon>
        <taxon>Bacillati</taxon>
        <taxon>Actinomycetota</taxon>
        <taxon>Actinomycetes</taxon>
        <taxon>Micrococcales</taxon>
        <taxon>Microbacteriaceae</taxon>
        <taxon>Pseudoclavibacter</taxon>
    </lineage>
</organism>
<dbReference type="Pfam" id="PF03334">
    <property type="entry name" value="PhaG_MnhG_YufB"/>
    <property type="match status" value="1"/>
</dbReference>
<keyword evidence="3" id="KW-0812">Transmembrane</keyword>
<keyword evidence="3" id="KW-0472">Membrane</keyword>
<accession>A0A6H9WK30</accession>
<feature type="transmembrane region" description="Helical" evidence="3">
    <location>
        <begin position="12"/>
        <end position="33"/>
    </location>
</feature>
<dbReference type="RefSeq" id="WP_158027808.1">
    <property type="nucleotide sequence ID" value="NZ_BMHG01000001.1"/>
</dbReference>
<dbReference type="InterPro" id="IPR005133">
    <property type="entry name" value="PhaG_MnhG_YufB"/>
</dbReference>
<comment type="caution">
    <text evidence="4">The sequence shown here is derived from an EMBL/GenBank/DDBJ whole genome shotgun (WGS) entry which is preliminary data.</text>
</comment>
<evidence type="ECO:0000256" key="3">
    <source>
        <dbReference type="SAM" id="Phobius"/>
    </source>
</evidence>
<dbReference type="Proteomes" id="UP000431744">
    <property type="component" value="Unassembled WGS sequence"/>
</dbReference>
<feature type="region of interest" description="Disordered" evidence="2">
    <location>
        <begin position="120"/>
        <end position="169"/>
    </location>
</feature>
<keyword evidence="3" id="KW-1133">Transmembrane helix</keyword>
<reference evidence="4 5" key="1">
    <citation type="submission" date="2019-09" db="EMBL/GenBank/DDBJ databases">
        <title>Phylogeny of genus Pseudoclavibacter and closely related genus.</title>
        <authorList>
            <person name="Li Y."/>
        </authorList>
    </citation>
    <scope>NUCLEOTIDE SEQUENCE [LARGE SCALE GENOMIC DNA]</scope>
    <source>
        <strain evidence="4 5">EGI 60007</strain>
    </source>
</reference>
<dbReference type="GO" id="GO:0015385">
    <property type="term" value="F:sodium:proton antiporter activity"/>
    <property type="evidence" value="ECO:0007669"/>
    <property type="project" value="TreeGrafter"/>
</dbReference>
<dbReference type="EMBL" id="WBJY01000001">
    <property type="protein sequence ID" value="KAB1649216.1"/>
    <property type="molecule type" value="Genomic_DNA"/>
</dbReference>
<sequence length="169" mass="17778">MSFDDVLDLASAVLVLIGAFLSFAAGLGLLRFSDLIMRMHAQTKPQIFGLLCILLGIAIQQTNAGTVLFLVPIMFFQMLTTPVAAATLARGGYRNWHFPKDELHVDALASAIELAERERAEGEQVDAGELEADAAGVEQPEAGMDDAAAADANDGGAAGRAVGRAHPES</sequence>
<feature type="compositionally biased region" description="Acidic residues" evidence="2">
    <location>
        <begin position="123"/>
        <end position="132"/>
    </location>
</feature>
<dbReference type="AlphaFoldDB" id="A0A6H9WK30"/>
<feature type="transmembrane region" description="Helical" evidence="3">
    <location>
        <begin position="67"/>
        <end position="89"/>
    </location>
</feature>
<dbReference type="OrthoDB" id="3214257at2"/>
<protein>
    <submittedName>
        <fullName evidence="4">Monovalent cation/H(+) antiporter subunit G</fullName>
    </submittedName>
</protein>
<dbReference type="NCBIfam" id="TIGR01300">
    <property type="entry name" value="CPA3_mnhG_phaG"/>
    <property type="match status" value="1"/>
</dbReference>
<keyword evidence="5" id="KW-1185">Reference proteome</keyword>
<evidence type="ECO:0000256" key="1">
    <source>
        <dbReference type="ARBA" id="ARBA00008404"/>
    </source>
</evidence>
<evidence type="ECO:0000313" key="5">
    <source>
        <dbReference type="Proteomes" id="UP000431744"/>
    </source>
</evidence>